<dbReference type="Pfam" id="PF00743">
    <property type="entry name" value="FMO-like"/>
    <property type="match status" value="1"/>
</dbReference>
<evidence type="ECO:0000256" key="3">
    <source>
        <dbReference type="ARBA" id="ARBA00023002"/>
    </source>
</evidence>
<evidence type="ECO:0000256" key="2">
    <source>
        <dbReference type="ARBA" id="ARBA00022827"/>
    </source>
</evidence>
<dbReference type="SUPFAM" id="SSF55298">
    <property type="entry name" value="YjgF-like"/>
    <property type="match status" value="1"/>
</dbReference>
<keyword evidence="6" id="KW-1185">Reference proteome</keyword>
<dbReference type="Pfam" id="PF01042">
    <property type="entry name" value="Ribonuc_L-PSP"/>
    <property type="match status" value="1"/>
</dbReference>
<dbReference type="SUPFAM" id="SSF51905">
    <property type="entry name" value="FAD/NAD(P)-binding domain"/>
    <property type="match status" value="2"/>
</dbReference>
<feature type="domain" description="NADP-dependent oxidoreductase" evidence="4">
    <location>
        <begin position="628"/>
        <end position="925"/>
    </location>
</feature>
<dbReference type="STRING" id="708197.A0A166Y7F2"/>
<dbReference type="Gene3D" id="3.50.50.60">
    <property type="entry name" value="FAD/NAD(P)-binding domain"/>
    <property type="match status" value="1"/>
</dbReference>
<dbReference type="InterPro" id="IPR036812">
    <property type="entry name" value="NAD(P)_OxRdtase_dom_sf"/>
</dbReference>
<keyword evidence="2" id="KW-0274">FAD</keyword>
<reference evidence="5 6" key="1">
    <citation type="submission" date="2015-06" db="EMBL/GenBank/DDBJ databases">
        <title>Survival trade-offs in plant roots during colonization by closely related pathogenic and mutualistic fungi.</title>
        <authorList>
            <person name="Hacquard S."/>
            <person name="Kracher B."/>
            <person name="Hiruma K."/>
            <person name="Weinman A."/>
            <person name="Muench P."/>
            <person name="Garrido Oter R."/>
            <person name="Ver Loren van Themaat E."/>
            <person name="Dallerey J.-F."/>
            <person name="Damm U."/>
            <person name="Henrissat B."/>
            <person name="Lespinet O."/>
            <person name="Thon M."/>
            <person name="Kemen E."/>
            <person name="McHardy A.C."/>
            <person name="Schulze-Lefert P."/>
            <person name="O'Connell R.J."/>
        </authorList>
    </citation>
    <scope>NUCLEOTIDE SEQUENCE [LARGE SCALE GENOMIC DNA]</scope>
    <source>
        <strain evidence="5 6">0861</strain>
    </source>
</reference>
<dbReference type="GO" id="GO:0050661">
    <property type="term" value="F:NADP binding"/>
    <property type="evidence" value="ECO:0007669"/>
    <property type="project" value="InterPro"/>
</dbReference>
<dbReference type="InterPro" id="IPR035959">
    <property type="entry name" value="RutC-like_sf"/>
</dbReference>
<dbReference type="CDD" id="cd19101">
    <property type="entry name" value="AKR_unchar"/>
    <property type="match status" value="1"/>
</dbReference>
<dbReference type="InterPro" id="IPR023210">
    <property type="entry name" value="NADP_OxRdtase_dom"/>
</dbReference>
<dbReference type="InterPro" id="IPR020946">
    <property type="entry name" value="Flavin_mOase-like"/>
</dbReference>
<dbReference type="Gene3D" id="3.20.20.100">
    <property type="entry name" value="NADP-dependent oxidoreductase domain"/>
    <property type="match status" value="1"/>
</dbReference>
<evidence type="ECO:0000313" key="5">
    <source>
        <dbReference type="EMBL" id="KZL77332.1"/>
    </source>
</evidence>
<comment type="caution">
    <text evidence="5">The sequence shown here is derived from an EMBL/GenBank/DDBJ whole genome shotgun (WGS) entry which is preliminary data.</text>
</comment>
<keyword evidence="1" id="KW-0285">Flavoprotein</keyword>
<proteinExistence type="predicted"/>
<evidence type="ECO:0000256" key="1">
    <source>
        <dbReference type="ARBA" id="ARBA00022630"/>
    </source>
</evidence>
<dbReference type="AlphaFoldDB" id="A0A166Y7F2"/>
<dbReference type="PANTHER" id="PTHR43147:SF2">
    <property type="entry name" value="NADP-DEPENDENT OXIDOREDUCTASE DOMAIN-CONTAINING PROTEIN"/>
    <property type="match status" value="1"/>
</dbReference>
<dbReference type="CDD" id="cd06154">
    <property type="entry name" value="YjgF_YER057c_UK114_like_6"/>
    <property type="match status" value="1"/>
</dbReference>
<dbReference type="EMBL" id="LFIV01000008">
    <property type="protein sequence ID" value="KZL77332.1"/>
    <property type="molecule type" value="Genomic_DNA"/>
</dbReference>
<accession>A0A166Y7F2</accession>
<sequence>MAVTAETEQRTRAFVRDLPSWIPTIPPFEGEATLDAAAIAADFLARFSSAVGEGDWGAFGALFAEQCFWRDSLTLTFDKRTLHTRDSVVEAWRTLAGSRRPSAFSKEKDEHMTMDAAWVRMGPTLGTLDVPFTFRTEAPGSKCIGQAKLIPTPEGGWTVYILATAVVELEEKPFGPLPRTSPSLIDASQRGRPEAQGLPRLRDGAVLDAVVVGGSCNGIANAIRLDAGGADVVVFDTEARAGGNWSTKRYEGVMLHHPAFMIQLPRFPVPKEGYPNYLSGSDLTRYVSSAVEELRLPFFGGVEVTGNVWDEGRKLWGVTVRDVLTGEVAKLEARNLVLSTGFIFGHEDPKVPALEGRELFRGPVQHTTEFRNPEGYRGKRVLVVGSGNSAHDVAGRLALDPEVTSVTLLQRSATVLMDFENIEPVITMRYRGDVPVDTADFAEGAMPVGVLRDVSRAVMGGIIAATEERCRALEGVGYLVDRAPCLMTRLFEDKGRSFYVDHPKTFDLVFGGKIKIARGEARGFVEEGVVVVDRETGEERVVEADGVVLATGYDVVDLPRKYKETGFVDGSTADKLVNISMFGVDREGEVPGLTTFSGHPNLYFSGVGILNCRTSRTTIAGSVEIPRMLNGLWQLAGGHDQDIDVAAAAEAMGPLIDADLDGFDMADHYGPAELVVGHHNHSSRRPIAAFTKWCPPESGDKSFATAEAAVNLALRRMKQETITLMQYHVWDYTDDTYLCNLMHLRTLQQQGKISQIGLTNVDAAHLELLVHSGYPIATNQVSCSVIDRRLVRGRMAEVCVRHGVGVLAYGTLLGGFLGEKWVDAPEPTDTEGLNWSLRKYLRFIRVAGGWAPFQRVLKAVANVARKHGVPVAAVAMRWVLDIPVVKAVIIGARLTKESGKYMAGNLTAFGFSLDDADRAAIAEAQEGLTDIPGDCGDEYRRPPFLTASGDLSDHITGRDERRKIEEAITSGHRVEYHSGSKWEPIAGYSRAVRVGNIIRVSGTTANPPAELGSQLAVVGGVSARSQTVAVFDIIERALKRLGGSMSEVVRTRVMIRREQDVVEVSEAHGWVFQCHRVRPANTLTTAGLIGDEMLVEIEAEADVGSGESVFVVE</sequence>
<dbReference type="SUPFAM" id="SSF54427">
    <property type="entry name" value="NTF2-like"/>
    <property type="match status" value="1"/>
</dbReference>
<name>A0A166Y7F2_9PEZI</name>
<gene>
    <name evidence="5" type="ORF">CT0861_03127</name>
</gene>
<dbReference type="InterPro" id="IPR032710">
    <property type="entry name" value="NTF2-like_dom_sf"/>
</dbReference>
<dbReference type="PANTHER" id="PTHR43147">
    <property type="entry name" value="PROTEIN TAS"/>
    <property type="match status" value="1"/>
</dbReference>
<dbReference type="Pfam" id="PF00248">
    <property type="entry name" value="Aldo_ket_red"/>
    <property type="match status" value="1"/>
</dbReference>
<dbReference type="Gene3D" id="3.30.1330.40">
    <property type="entry name" value="RutC-like"/>
    <property type="match status" value="1"/>
</dbReference>
<evidence type="ECO:0000313" key="6">
    <source>
        <dbReference type="Proteomes" id="UP000076552"/>
    </source>
</evidence>
<dbReference type="InterPro" id="IPR036188">
    <property type="entry name" value="FAD/NAD-bd_sf"/>
</dbReference>
<dbReference type="SUPFAM" id="SSF51430">
    <property type="entry name" value="NAD(P)-linked oxidoreductase"/>
    <property type="match status" value="1"/>
</dbReference>
<dbReference type="Proteomes" id="UP000076552">
    <property type="component" value="Unassembled WGS sequence"/>
</dbReference>
<dbReference type="GO" id="GO:0050660">
    <property type="term" value="F:flavin adenine dinucleotide binding"/>
    <property type="evidence" value="ECO:0007669"/>
    <property type="project" value="InterPro"/>
</dbReference>
<dbReference type="InterPro" id="IPR006175">
    <property type="entry name" value="YjgF/YER057c/UK114"/>
</dbReference>
<evidence type="ECO:0000259" key="4">
    <source>
        <dbReference type="Pfam" id="PF00248"/>
    </source>
</evidence>
<dbReference type="GO" id="GO:0004499">
    <property type="term" value="F:N,N-dimethylaniline monooxygenase activity"/>
    <property type="evidence" value="ECO:0007669"/>
    <property type="project" value="InterPro"/>
</dbReference>
<keyword evidence="3" id="KW-0560">Oxidoreductase</keyword>
<protein>
    <submittedName>
        <fullName evidence="5">Endoribonuclease L-PSP</fullName>
    </submittedName>
</protein>
<organism evidence="5 6">
    <name type="scientific">Colletotrichum tofieldiae</name>
    <dbReference type="NCBI Taxonomy" id="708197"/>
    <lineage>
        <taxon>Eukaryota</taxon>
        <taxon>Fungi</taxon>
        <taxon>Dikarya</taxon>
        <taxon>Ascomycota</taxon>
        <taxon>Pezizomycotina</taxon>
        <taxon>Sordariomycetes</taxon>
        <taxon>Hypocreomycetidae</taxon>
        <taxon>Glomerellales</taxon>
        <taxon>Glomerellaceae</taxon>
        <taxon>Colletotrichum</taxon>
        <taxon>Colletotrichum spaethianum species complex</taxon>
    </lineage>
</organism>